<evidence type="ECO:0000313" key="1">
    <source>
        <dbReference type="EMBL" id="SPS06241.1"/>
    </source>
</evidence>
<proteinExistence type="predicted"/>
<protein>
    <submittedName>
        <fullName evidence="1">Uncharacterized protein</fullName>
    </submittedName>
</protein>
<name>A0A2X0SFS7_9PROT</name>
<dbReference type="EMBL" id="LS423452">
    <property type="protein sequence ID" value="SPS06241.1"/>
    <property type="molecule type" value="Genomic_DNA"/>
</dbReference>
<organism evidence="1">
    <name type="scientific">Candidatus Nitrotoga fabula</name>
    <dbReference type="NCBI Taxonomy" id="2182327"/>
    <lineage>
        <taxon>Bacteria</taxon>
        <taxon>Pseudomonadati</taxon>
        <taxon>Pseudomonadota</taxon>
        <taxon>Betaproteobacteria</taxon>
        <taxon>Nitrosomonadales</taxon>
        <taxon>Gallionellaceae</taxon>
        <taxon>Candidatus Nitrotoga</taxon>
    </lineage>
</organism>
<accession>A0A2X0SFS7</accession>
<gene>
    <name evidence="1" type="ORF">NITFAB_1831</name>
</gene>
<reference evidence="1" key="1">
    <citation type="submission" date="2018-05" db="EMBL/GenBank/DDBJ databases">
        <authorList>
            <person name="Lanie J.A."/>
            <person name="Ng W.-L."/>
            <person name="Kazmierczak K.M."/>
            <person name="Andrzejewski T.M."/>
            <person name="Davidsen T.M."/>
            <person name="Wayne K.J."/>
            <person name="Tettelin H."/>
            <person name="Glass J.I."/>
            <person name="Rusch D."/>
            <person name="Podicherti R."/>
            <person name="Tsui H.-C.T."/>
            <person name="Winkler M.E."/>
        </authorList>
    </citation>
    <scope>NUCLEOTIDE SEQUENCE</scope>
    <source>
        <strain evidence="1">KNB</strain>
    </source>
</reference>
<dbReference type="AlphaFoldDB" id="A0A2X0SFS7"/>
<sequence length="92" mass="10379">MSDLLSFQQYYQLADQLIEKSSKEEIAECARLLALNVAHYQSRFGELPLEERQAMLSMSYPNEEQFRLVTSGMEILVGVLGNIVGGVGEEKH</sequence>